<feature type="binding site" evidence="8">
    <location>
        <position position="36"/>
    </location>
    <ligand>
        <name>ATP</name>
        <dbReference type="ChEBI" id="CHEBI:30616"/>
    </ligand>
</feature>
<evidence type="ECO:0000256" key="6">
    <source>
        <dbReference type="ARBA" id="ARBA00022840"/>
    </source>
</evidence>
<dbReference type="FunFam" id="3.30.200.20:FF:000077">
    <property type="entry name" value="Putative Serine/threonine-protein kinase/endoribonuclease IRE1"/>
    <property type="match status" value="1"/>
</dbReference>
<proteinExistence type="predicted"/>
<sequence length="517" mass="59272">MEEKQQITFERSAELGEGAYGTVFLGEFEGRQVAVKRVLLSKFNKNEEEFMRKLDHPNIIKLYHSESDHDFRTYALELCDASLDQLFLESHDPRKYNGPMPHHIDVFLQLASGLEYIHCNDLIHRDIKPENVLISVRSTDRGDEVTIKWADFGLSKTVNERGTCTLSGIKGTKLWLAPESLKLLKNELKAGELRGTVQSDVFVLGLVFGYLLLKGVHLYGTNEHNWQKHTQRESFRCFVIEIDGKLREIYEDHLLRKMLEDDPNKRITSKDVVKQLNVIKKTLDEKEEELRQLLRTDDFSNAHMLKMKSFIGLGIDVNNDDGWNALHCLCRTNSSSNLKDAIQILILLEIDVNAKDFNGWNALHYLCRHNSSSDFFDAIKILVRHGIDVKAKNEFGWNALHHLCWNRDNAGRNALLHLCSNNSRSSLIDAIGLLIQRGIDVNATDYNERNALHHLCRQGSSSSLNDAIQLLIQHGTRVISNGNDALSLLRKNDRIRDKDEILKCLEEATLVQEYLQH</sequence>
<keyword evidence="6 8" id="KW-0067">ATP-binding</keyword>
<keyword evidence="9" id="KW-0175">Coiled coil</keyword>
<dbReference type="EC" id="2.7.11.1" evidence="1"/>
<dbReference type="GO" id="GO:0004674">
    <property type="term" value="F:protein serine/threonine kinase activity"/>
    <property type="evidence" value="ECO:0007669"/>
    <property type="project" value="UniProtKB-KW"/>
</dbReference>
<keyword evidence="3" id="KW-0808">Transferase</keyword>
<dbReference type="PROSITE" id="PS50088">
    <property type="entry name" value="ANK_REPEAT"/>
    <property type="match status" value="1"/>
</dbReference>
<evidence type="ECO:0000256" key="7">
    <source>
        <dbReference type="PROSITE-ProRule" id="PRU00023"/>
    </source>
</evidence>
<dbReference type="SMART" id="SM00220">
    <property type="entry name" value="S_TKc"/>
    <property type="match status" value="1"/>
</dbReference>
<keyword evidence="4 8" id="KW-0547">Nucleotide-binding</keyword>
<evidence type="ECO:0000256" key="9">
    <source>
        <dbReference type="SAM" id="Coils"/>
    </source>
</evidence>
<dbReference type="SUPFAM" id="SSF48403">
    <property type="entry name" value="Ankyrin repeat"/>
    <property type="match status" value="1"/>
</dbReference>
<dbReference type="AlphaFoldDB" id="A0AAD5PSJ1"/>
<dbReference type="GO" id="GO:0070059">
    <property type="term" value="P:intrinsic apoptotic signaling pathway in response to endoplasmic reticulum stress"/>
    <property type="evidence" value="ECO:0007669"/>
    <property type="project" value="TreeGrafter"/>
</dbReference>
<feature type="coiled-coil region" evidence="9">
    <location>
        <begin position="269"/>
        <end position="296"/>
    </location>
</feature>
<dbReference type="PROSITE" id="PS00108">
    <property type="entry name" value="PROTEIN_KINASE_ST"/>
    <property type="match status" value="1"/>
</dbReference>
<keyword evidence="2" id="KW-0723">Serine/threonine-protein kinase</keyword>
<dbReference type="PANTHER" id="PTHR13954">
    <property type="entry name" value="IRE1-RELATED"/>
    <property type="match status" value="1"/>
</dbReference>
<evidence type="ECO:0000256" key="5">
    <source>
        <dbReference type="ARBA" id="ARBA00022777"/>
    </source>
</evidence>
<dbReference type="Gene3D" id="1.25.40.20">
    <property type="entry name" value="Ankyrin repeat-containing domain"/>
    <property type="match status" value="2"/>
</dbReference>
<dbReference type="Pfam" id="PF00069">
    <property type="entry name" value="Pkinase"/>
    <property type="match status" value="1"/>
</dbReference>
<name>A0AAD5PSJ1_9CRUS</name>
<evidence type="ECO:0000256" key="3">
    <source>
        <dbReference type="ARBA" id="ARBA00022679"/>
    </source>
</evidence>
<accession>A0AAD5PSJ1</accession>
<dbReference type="PROSITE" id="PS00107">
    <property type="entry name" value="PROTEIN_KINASE_ATP"/>
    <property type="match status" value="1"/>
</dbReference>
<gene>
    <name evidence="11" type="ORF">GHT06_014602</name>
</gene>
<evidence type="ECO:0000256" key="2">
    <source>
        <dbReference type="ARBA" id="ARBA00022527"/>
    </source>
</evidence>
<organism evidence="11 12">
    <name type="scientific">Daphnia sinensis</name>
    <dbReference type="NCBI Taxonomy" id="1820382"/>
    <lineage>
        <taxon>Eukaryota</taxon>
        <taxon>Metazoa</taxon>
        <taxon>Ecdysozoa</taxon>
        <taxon>Arthropoda</taxon>
        <taxon>Crustacea</taxon>
        <taxon>Branchiopoda</taxon>
        <taxon>Diplostraca</taxon>
        <taxon>Cladocera</taxon>
        <taxon>Anomopoda</taxon>
        <taxon>Daphniidae</taxon>
        <taxon>Daphnia</taxon>
        <taxon>Daphnia similis group</taxon>
    </lineage>
</organism>
<dbReference type="GO" id="GO:0036498">
    <property type="term" value="P:IRE1-mediated unfolded protein response"/>
    <property type="evidence" value="ECO:0007669"/>
    <property type="project" value="TreeGrafter"/>
</dbReference>
<dbReference type="GO" id="GO:1990604">
    <property type="term" value="C:IRE1-TRAF2-ASK1 complex"/>
    <property type="evidence" value="ECO:0007669"/>
    <property type="project" value="TreeGrafter"/>
</dbReference>
<feature type="domain" description="Protein kinase" evidence="10">
    <location>
        <begin position="9"/>
        <end position="278"/>
    </location>
</feature>
<dbReference type="PROSITE" id="PS50011">
    <property type="entry name" value="PROTEIN_KINASE_DOM"/>
    <property type="match status" value="1"/>
</dbReference>
<dbReference type="InterPro" id="IPR036770">
    <property type="entry name" value="Ankyrin_rpt-contain_sf"/>
</dbReference>
<reference evidence="11 12" key="1">
    <citation type="submission" date="2022-05" db="EMBL/GenBank/DDBJ databases">
        <title>A multi-omics perspective on studying reproductive biology in Daphnia sinensis.</title>
        <authorList>
            <person name="Jia J."/>
        </authorList>
    </citation>
    <scope>NUCLEOTIDE SEQUENCE [LARGE SCALE GENOMIC DNA]</scope>
    <source>
        <strain evidence="11 12">WSL</strain>
    </source>
</reference>
<dbReference type="Gene3D" id="3.30.200.20">
    <property type="entry name" value="Phosphorylase Kinase, domain 1"/>
    <property type="match status" value="1"/>
</dbReference>
<dbReference type="Pfam" id="PF12796">
    <property type="entry name" value="Ank_2"/>
    <property type="match status" value="1"/>
</dbReference>
<comment type="caution">
    <text evidence="11">The sequence shown here is derived from an EMBL/GenBank/DDBJ whole genome shotgun (WGS) entry which is preliminary data.</text>
</comment>
<evidence type="ECO:0000256" key="1">
    <source>
        <dbReference type="ARBA" id="ARBA00012513"/>
    </source>
</evidence>
<keyword evidence="7" id="KW-0040">ANK repeat</keyword>
<dbReference type="SMART" id="SM00248">
    <property type="entry name" value="ANK"/>
    <property type="match status" value="4"/>
</dbReference>
<dbReference type="Proteomes" id="UP000820818">
    <property type="component" value="Linkage Group LG5"/>
</dbReference>
<dbReference type="Gene3D" id="1.10.510.10">
    <property type="entry name" value="Transferase(Phosphotransferase) domain 1"/>
    <property type="match status" value="1"/>
</dbReference>
<dbReference type="InterPro" id="IPR045133">
    <property type="entry name" value="IRE1/2-like"/>
</dbReference>
<dbReference type="InterPro" id="IPR002110">
    <property type="entry name" value="Ankyrin_rpt"/>
</dbReference>
<feature type="repeat" description="ANK" evidence="7">
    <location>
        <begin position="358"/>
        <end position="394"/>
    </location>
</feature>
<dbReference type="SUPFAM" id="SSF56112">
    <property type="entry name" value="Protein kinase-like (PK-like)"/>
    <property type="match status" value="1"/>
</dbReference>
<dbReference type="InterPro" id="IPR008271">
    <property type="entry name" value="Ser/Thr_kinase_AS"/>
</dbReference>
<keyword evidence="12" id="KW-1185">Reference proteome</keyword>
<dbReference type="InterPro" id="IPR017441">
    <property type="entry name" value="Protein_kinase_ATP_BS"/>
</dbReference>
<dbReference type="EMBL" id="WJBH02000005">
    <property type="protein sequence ID" value="KAI9557852.1"/>
    <property type="molecule type" value="Genomic_DNA"/>
</dbReference>
<dbReference type="PANTHER" id="PTHR13954:SF6">
    <property type="entry name" value="NON-SPECIFIC SERINE_THREONINE PROTEIN KINASE"/>
    <property type="match status" value="1"/>
</dbReference>
<dbReference type="GO" id="GO:0005524">
    <property type="term" value="F:ATP binding"/>
    <property type="evidence" value="ECO:0007669"/>
    <property type="project" value="UniProtKB-UniRule"/>
</dbReference>
<dbReference type="InterPro" id="IPR000719">
    <property type="entry name" value="Prot_kinase_dom"/>
</dbReference>
<dbReference type="InterPro" id="IPR011009">
    <property type="entry name" value="Kinase-like_dom_sf"/>
</dbReference>
<dbReference type="GO" id="GO:0051082">
    <property type="term" value="F:unfolded protein binding"/>
    <property type="evidence" value="ECO:0007669"/>
    <property type="project" value="TreeGrafter"/>
</dbReference>
<evidence type="ECO:0000313" key="12">
    <source>
        <dbReference type="Proteomes" id="UP000820818"/>
    </source>
</evidence>
<evidence type="ECO:0000313" key="11">
    <source>
        <dbReference type="EMBL" id="KAI9557852.1"/>
    </source>
</evidence>
<keyword evidence="5" id="KW-0418">Kinase</keyword>
<evidence type="ECO:0000259" key="10">
    <source>
        <dbReference type="PROSITE" id="PS50011"/>
    </source>
</evidence>
<evidence type="ECO:0000256" key="8">
    <source>
        <dbReference type="PROSITE-ProRule" id="PRU10141"/>
    </source>
</evidence>
<evidence type="ECO:0000256" key="4">
    <source>
        <dbReference type="ARBA" id="ARBA00022741"/>
    </source>
</evidence>
<protein>
    <recommendedName>
        <fullName evidence="1">non-specific serine/threonine protein kinase</fullName>
        <ecNumber evidence="1">2.7.11.1</ecNumber>
    </recommendedName>
</protein>
<dbReference type="GO" id="GO:0004521">
    <property type="term" value="F:RNA endonuclease activity"/>
    <property type="evidence" value="ECO:0007669"/>
    <property type="project" value="InterPro"/>
</dbReference>